<gene>
    <name evidence="4" type="ORF">EGT41_07780</name>
</gene>
<accession>A0A3R9I951</accession>
<dbReference type="InterPro" id="IPR036291">
    <property type="entry name" value="NAD(P)-bd_dom_sf"/>
</dbReference>
<dbReference type="InterPro" id="IPR001509">
    <property type="entry name" value="Epimerase_deHydtase"/>
</dbReference>
<comment type="similarity">
    <text evidence="2">Belongs to the NAD(P)-dependent epimerase/dehydratase family.</text>
</comment>
<evidence type="ECO:0000313" key="4">
    <source>
        <dbReference type="EMBL" id="RSC13250.1"/>
    </source>
</evidence>
<dbReference type="PRINTS" id="PR01713">
    <property type="entry name" value="NUCEPIMERASE"/>
</dbReference>
<evidence type="ECO:0000313" key="5">
    <source>
        <dbReference type="Proteomes" id="UP000272140"/>
    </source>
</evidence>
<feature type="domain" description="NAD-dependent epimerase/dehydratase" evidence="3">
    <location>
        <begin position="7"/>
        <end position="237"/>
    </location>
</feature>
<evidence type="ECO:0000259" key="3">
    <source>
        <dbReference type="Pfam" id="PF01370"/>
    </source>
</evidence>
<dbReference type="Pfam" id="PF01370">
    <property type="entry name" value="Epimerase"/>
    <property type="match status" value="1"/>
</dbReference>
<dbReference type="EMBL" id="RKIO01000002">
    <property type="protein sequence ID" value="RSC13250.1"/>
    <property type="molecule type" value="Genomic_DNA"/>
</dbReference>
<dbReference type="AlphaFoldDB" id="A0A3R9I951"/>
<dbReference type="RefSeq" id="WP_125380774.1">
    <property type="nucleotide sequence ID" value="NZ_RKIO01000002.1"/>
</dbReference>
<dbReference type="Proteomes" id="UP000272140">
    <property type="component" value="Unassembled WGS sequence"/>
</dbReference>
<dbReference type="PANTHER" id="PTHR43000">
    <property type="entry name" value="DTDP-D-GLUCOSE 4,6-DEHYDRATASE-RELATED"/>
    <property type="match status" value="1"/>
</dbReference>
<protein>
    <submittedName>
        <fullName evidence="4">NAD-dependent epimerase/dehydratase family protein</fullName>
    </submittedName>
</protein>
<evidence type="ECO:0000256" key="2">
    <source>
        <dbReference type="ARBA" id="ARBA00007637"/>
    </source>
</evidence>
<evidence type="ECO:0000256" key="1">
    <source>
        <dbReference type="ARBA" id="ARBA00005125"/>
    </source>
</evidence>
<sequence length="312" mass="33292">MEKKTYLVTGASGFIGRSLVERLRANGHVVRCAMRRVVDGANDVECPLGASVDTWLNAIDGVDGVFHLAWSTVPRTANSAPLDDVATNVIGTVALLEAMRRHPDIPLVFASSGGTVYGVPETDRVSESHPLRPLGVYGASKAAVEGYAMLYRRQFNVDARILRVSNPFGPGQNVEGQLGAASIFAWRALAGLDIQIWGDGSVVRDYLYIDDAIDAFVATMDAPSAAFGGMDPVFNIGSGEGTSLKQIVETIGGILGTPVCVKYEAARSFDVPVSILDVSRAKQVLGWVPKTSFRDGMSETIARFSKSTALQP</sequence>
<dbReference type="Gene3D" id="3.40.50.720">
    <property type="entry name" value="NAD(P)-binding Rossmann-like Domain"/>
    <property type="match status" value="1"/>
</dbReference>
<organism evidence="4 5">
    <name type="scientific">Burkholderia cenocepacia</name>
    <dbReference type="NCBI Taxonomy" id="95486"/>
    <lineage>
        <taxon>Bacteria</taxon>
        <taxon>Pseudomonadati</taxon>
        <taxon>Pseudomonadota</taxon>
        <taxon>Betaproteobacteria</taxon>
        <taxon>Burkholderiales</taxon>
        <taxon>Burkholderiaceae</taxon>
        <taxon>Burkholderia</taxon>
        <taxon>Burkholderia cepacia complex</taxon>
    </lineage>
</organism>
<dbReference type="SUPFAM" id="SSF51735">
    <property type="entry name" value="NAD(P)-binding Rossmann-fold domains"/>
    <property type="match status" value="1"/>
</dbReference>
<reference evidence="5" key="1">
    <citation type="submission" date="2018-11" db="EMBL/GenBank/DDBJ databases">
        <title>FDA dAtabase for Regulatory Grade micrObial Sequences (FDA-ARGOS): Supporting development and validation of Infectious Disease Dx tests.</title>
        <authorList>
            <person name="Goldberg B."/>
            <person name="Campos J."/>
            <person name="Tallon L."/>
            <person name="Sadzewicz L."/>
            <person name="Zhao X."/>
            <person name="Vavikolanu K."/>
            <person name="Mehta A."/>
            <person name="Aluvathingal J."/>
            <person name="Nadendla S."/>
            <person name="Geyer C."/>
            <person name="Nandy P."/>
            <person name="Yan Y."/>
            <person name="Sichtig H."/>
        </authorList>
    </citation>
    <scope>NUCLEOTIDE SEQUENCE [LARGE SCALE GENOMIC DNA]</scope>
    <source>
        <strain evidence="5">FDAARGOS_544</strain>
    </source>
</reference>
<comment type="caution">
    <text evidence="4">The sequence shown here is derived from an EMBL/GenBank/DDBJ whole genome shotgun (WGS) entry which is preliminary data.</text>
</comment>
<name>A0A3R9I951_9BURK</name>
<comment type="pathway">
    <text evidence="1">Bacterial outer membrane biogenesis; LPS O-antigen biosynthesis.</text>
</comment>
<proteinExistence type="inferred from homology"/>